<dbReference type="Proteomes" id="UP000265515">
    <property type="component" value="Unassembled WGS sequence"/>
</dbReference>
<evidence type="ECO:0000313" key="3">
    <source>
        <dbReference type="EMBL" id="GBG64079.1"/>
    </source>
</evidence>
<evidence type="ECO:0000313" key="4">
    <source>
        <dbReference type="Proteomes" id="UP000265515"/>
    </source>
</evidence>
<dbReference type="InterPro" id="IPR006597">
    <property type="entry name" value="Sel1-like"/>
</dbReference>
<dbReference type="InterPro" id="IPR050767">
    <property type="entry name" value="Sel1_AlgK"/>
</dbReference>
<feature type="compositionally biased region" description="Basic and acidic residues" evidence="2">
    <location>
        <begin position="667"/>
        <end position="678"/>
    </location>
</feature>
<dbReference type="OrthoDB" id="272077at2759"/>
<dbReference type="Gene3D" id="1.25.40.10">
    <property type="entry name" value="Tetratricopeptide repeat domain"/>
    <property type="match status" value="4"/>
</dbReference>
<comment type="caution">
    <text evidence="3">The sequence shown here is derived from an EMBL/GenBank/DDBJ whole genome shotgun (WGS) entry which is preliminary data.</text>
</comment>
<keyword evidence="4" id="KW-1185">Reference proteome</keyword>
<sequence length="1081" mass="118718">MMVLGLLRDLGKRDGREARAPGPRPTPDSLICTWAASKVPEDHFKLGEAYEYGLGELDVCLSDAAAQYKIAANKGYVRAMLKMAVFYEGGRGCRRNLECAARWHRKAFAAQRALMEEARQEGRNEEDRESLMEMFAPAIHFFRVAAQNGDVDAQMVIAECYGDGLGVYLDLRISVGWYCRAACQGARHAQAKVGEHFALGRGVQRHLAKAWACFWAALMTGPPDVSGPFDDRHLEPAIRFLRDLKEDLNTGAAANLARCYELGRGVQRDLNMAFQLYLRAATDGNHVAMYHVGRCYEYGRGVPKQDWTKAVIWYRRSAEYNPAALFKLGLYYQTAGDNKEFKRHMAKAAAMGHPEAGFTKPDFWEIAASQGHRNAYVAGVKECQTMAPVVDRTIRFGGLTEEEIIGMKEEIEACEGEEGDERRRCEKTYKLAFVLINGLGEVQDDIEGVVWLQGVAGSRGDTDGLASYLLGLCYSYGRGVLPSAEEASKCFAAAQSCGFPANRLKKLGEKHGAEWFRTAGLGMQEVRFQTDVSNIGKGGTAKTEAAQASDVFRSHARWSNSDTGSGYPFSNELHGGSDCSGGGEEGGAGEEPPSSPPPMQGRCVRGRRMLQQTAAGGGEGEGGGGGGGGRRAGGMLGRMLPVRRGRMDASGGEEDEEEEEREEWDAEERVSSDSRGEDSWSDLGSGGGTEERGRGRGRSSRRGPPEYDFANSDVSNDSVGTVTTASRSQADEEGQGRYGHSRFMRTRSSSTCSLARSNGTVSITSGSSVEGSMLGEGILVSEEMVPAPGESMRYYWDCDKALEDLEDAALVRKKMLNLVPDLLAELPSAPMTGVERRWLGAMGTAEAINSQLPLKVMHQNPSLWAFRACFQQMMYASFAIAELAVRKESRVRSKYSSATRTLLWARPREGSLMADLAGVSKDDRTVGSHRARLASDLIVHWALHFGALERICDRTSLRLAICQRDAIIAAANGCNGCQPVSSGRFDDVDREGRRDPGLLNVMGRRLRGFIGRKEIQEEEMGRKKRLEVCDQVRDIAVKNVERILIGTERRIVLFESDHRDYEGLIVRNFVQIALGGDDRFL</sequence>
<dbReference type="STRING" id="69332.A0A388K228"/>
<reference evidence="3 4" key="1">
    <citation type="journal article" date="2018" name="Cell">
        <title>The Chara Genome: Secondary Complexity and Implications for Plant Terrestrialization.</title>
        <authorList>
            <person name="Nishiyama T."/>
            <person name="Sakayama H."/>
            <person name="Vries J.D."/>
            <person name="Buschmann H."/>
            <person name="Saint-Marcoux D."/>
            <person name="Ullrich K.K."/>
            <person name="Haas F.B."/>
            <person name="Vanderstraeten L."/>
            <person name="Becker D."/>
            <person name="Lang D."/>
            <person name="Vosolsobe S."/>
            <person name="Rombauts S."/>
            <person name="Wilhelmsson P.K.I."/>
            <person name="Janitza P."/>
            <person name="Kern R."/>
            <person name="Heyl A."/>
            <person name="Rumpler F."/>
            <person name="Villalobos L.I.A.C."/>
            <person name="Clay J.M."/>
            <person name="Skokan R."/>
            <person name="Toyoda A."/>
            <person name="Suzuki Y."/>
            <person name="Kagoshima H."/>
            <person name="Schijlen E."/>
            <person name="Tajeshwar N."/>
            <person name="Catarino B."/>
            <person name="Hetherington A.J."/>
            <person name="Saltykova A."/>
            <person name="Bonnot C."/>
            <person name="Breuninger H."/>
            <person name="Symeonidi A."/>
            <person name="Radhakrishnan G.V."/>
            <person name="Van Nieuwerburgh F."/>
            <person name="Deforce D."/>
            <person name="Chang C."/>
            <person name="Karol K.G."/>
            <person name="Hedrich R."/>
            <person name="Ulvskov P."/>
            <person name="Glockner G."/>
            <person name="Delwiche C.F."/>
            <person name="Petrasek J."/>
            <person name="Van de Peer Y."/>
            <person name="Friml J."/>
            <person name="Beilby M."/>
            <person name="Dolan L."/>
            <person name="Kohara Y."/>
            <person name="Sugano S."/>
            <person name="Fujiyama A."/>
            <person name="Delaux P.-M."/>
            <person name="Quint M."/>
            <person name="TheiBen G."/>
            <person name="Hagemann M."/>
            <person name="Harholt J."/>
            <person name="Dunand C."/>
            <person name="Zachgo S."/>
            <person name="Langdale J."/>
            <person name="Maumus F."/>
            <person name="Straeten D.V.D."/>
            <person name="Gould S.B."/>
            <person name="Rensing S.A."/>
        </authorList>
    </citation>
    <scope>NUCLEOTIDE SEQUENCE [LARGE SCALE GENOMIC DNA]</scope>
    <source>
        <strain evidence="3 4">S276</strain>
    </source>
</reference>
<feature type="compositionally biased region" description="Polar residues" evidence="2">
    <location>
        <begin position="712"/>
        <end position="728"/>
    </location>
</feature>
<feature type="compositionally biased region" description="Acidic residues" evidence="2">
    <location>
        <begin position="651"/>
        <end position="666"/>
    </location>
</feature>
<dbReference type="EMBL" id="BFEA01000046">
    <property type="protein sequence ID" value="GBG64079.1"/>
    <property type="molecule type" value="Genomic_DNA"/>
</dbReference>
<dbReference type="Gramene" id="GBG64079">
    <property type="protein sequence ID" value="GBG64079"/>
    <property type="gene ID" value="CBR_g40527"/>
</dbReference>
<dbReference type="InterPro" id="IPR011990">
    <property type="entry name" value="TPR-like_helical_dom_sf"/>
</dbReference>
<proteinExistence type="inferred from homology"/>
<feature type="region of interest" description="Disordered" evidence="2">
    <location>
        <begin position="557"/>
        <end position="738"/>
    </location>
</feature>
<feature type="compositionally biased region" description="Gly residues" evidence="2">
    <location>
        <begin position="615"/>
        <end position="636"/>
    </location>
</feature>
<dbReference type="Pfam" id="PF08238">
    <property type="entry name" value="Sel1"/>
    <property type="match status" value="6"/>
</dbReference>
<evidence type="ECO:0000256" key="2">
    <source>
        <dbReference type="SAM" id="MobiDB-lite"/>
    </source>
</evidence>
<dbReference type="PANTHER" id="PTHR11102:SF160">
    <property type="entry name" value="ERAD-ASSOCIATED E3 UBIQUITIN-PROTEIN LIGASE COMPONENT HRD3"/>
    <property type="match status" value="1"/>
</dbReference>
<dbReference type="SUPFAM" id="SSF81901">
    <property type="entry name" value="HCP-like"/>
    <property type="match status" value="3"/>
</dbReference>
<accession>A0A388K228</accession>
<name>A0A388K228_CHABU</name>
<evidence type="ECO:0000256" key="1">
    <source>
        <dbReference type="ARBA" id="ARBA00038101"/>
    </source>
</evidence>
<dbReference type="PANTHER" id="PTHR11102">
    <property type="entry name" value="SEL-1-LIKE PROTEIN"/>
    <property type="match status" value="1"/>
</dbReference>
<comment type="similarity">
    <text evidence="1">Belongs to the sel-1 family.</text>
</comment>
<protein>
    <submittedName>
        <fullName evidence="3">Uncharacterized protein</fullName>
    </submittedName>
</protein>
<gene>
    <name evidence="3" type="ORF">CBR_g40527</name>
</gene>
<dbReference type="AlphaFoldDB" id="A0A388K228"/>
<organism evidence="3 4">
    <name type="scientific">Chara braunii</name>
    <name type="common">Braun's stonewort</name>
    <dbReference type="NCBI Taxonomy" id="69332"/>
    <lineage>
        <taxon>Eukaryota</taxon>
        <taxon>Viridiplantae</taxon>
        <taxon>Streptophyta</taxon>
        <taxon>Charophyceae</taxon>
        <taxon>Charales</taxon>
        <taxon>Characeae</taxon>
        <taxon>Chara</taxon>
    </lineage>
</organism>
<dbReference type="SMART" id="SM00671">
    <property type="entry name" value="SEL1"/>
    <property type="match status" value="9"/>
</dbReference>